<proteinExistence type="predicted"/>
<dbReference type="Gene3D" id="3.40.50.720">
    <property type="entry name" value="NAD(P)-binding Rossmann-like Domain"/>
    <property type="match status" value="1"/>
</dbReference>
<accession>A0A381RHP7</accession>
<feature type="non-terminal residue" evidence="2">
    <location>
        <position position="1"/>
    </location>
</feature>
<dbReference type="SUPFAM" id="SSF51735">
    <property type="entry name" value="NAD(P)-binding Rossmann-fold domains"/>
    <property type="match status" value="1"/>
</dbReference>
<dbReference type="CDD" id="cd24146">
    <property type="entry name" value="nat-AmDH_N_like"/>
    <property type="match status" value="1"/>
</dbReference>
<evidence type="ECO:0000313" key="2">
    <source>
        <dbReference type="EMBL" id="SUZ90784.1"/>
    </source>
</evidence>
<evidence type="ECO:0000259" key="1">
    <source>
        <dbReference type="Pfam" id="PF19328"/>
    </source>
</evidence>
<gene>
    <name evidence="2" type="ORF">METZ01_LOCUS43638</name>
</gene>
<dbReference type="InterPro" id="IPR045760">
    <property type="entry name" value="DAP_DH_C"/>
</dbReference>
<reference evidence="2" key="1">
    <citation type="submission" date="2018-05" db="EMBL/GenBank/DDBJ databases">
        <authorList>
            <person name="Lanie J.A."/>
            <person name="Ng W.-L."/>
            <person name="Kazmierczak K.M."/>
            <person name="Andrzejewski T.M."/>
            <person name="Davidsen T.M."/>
            <person name="Wayne K.J."/>
            <person name="Tettelin H."/>
            <person name="Glass J.I."/>
            <person name="Rusch D."/>
            <person name="Podicherti R."/>
            <person name="Tsui H.-C.T."/>
            <person name="Winkler M.E."/>
        </authorList>
    </citation>
    <scope>NUCLEOTIDE SEQUENCE</scope>
</reference>
<organism evidence="2">
    <name type="scientific">marine metagenome</name>
    <dbReference type="NCBI Taxonomy" id="408172"/>
    <lineage>
        <taxon>unclassified sequences</taxon>
        <taxon>metagenomes</taxon>
        <taxon>ecological metagenomes</taxon>
    </lineage>
</organism>
<feature type="non-terminal residue" evidence="2">
    <location>
        <position position="290"/>
    </location>
</feature>
<dbReference type="EMBL" id="UINC01001923">
    <property type="protein sequence ID" value="SUZ90784.1"/>
    <property type="molecule type" value="Genomic_DNA"/>
</dbReference>
<protein>
    <recommendedName>
        <fullName evidence="1">2,4-diaminopentanoate dehydrogenase C-terminal domain-containing protein</fullName>
    </recommendedName>
</protein>
<feature type="domain" description="2,4-diaminopentanoate dehydrogenase C-terminal" evidence="1">
    <location>
        <begin position="140"/>
        <end position="290"/>
    </location>
</feature>
<dbReference type="AlphaFoldDB" id="A0A381RHP7"/>
<sequence length="290" mass="31175">MSIRVIQVGLGPIGNAVLGQLVARSGFKVVGAVDIDPSKIGHDVGLLAGIGRRLGVTVDPDIGSTCRRVKADAVVLCTSSSLKQVTMQIETILRVKLPIVSTSEELSYPVTGNVRYARRIDRLAKRSKVAVLGTGVNPGFTMDALPISLTGVCERVDRIRVNRIQDASTRRLPFQKKIGCGLTRAEFRAKVLEGAVRHVGLAESISMIADALGWKIDRVTDTIKPKIASKRITSKFLTVRPGYVCGILQDGVGYRAGRVAIKLHMEAYLGAPESYDSVSITGSPKIAMKI</sequence>
<name>A0A381RHP7_9ZZZZ</name>
<dbReference type="InterPro" id="IPR036291">
    <property type="entry name" value="NAD(P)-bd_dom_sf"/>
</dbReference>
<dbReference type="Pfam" id="PF19328">
    <property type="entry name" value="DAP_DH_C"/>
    <property type="match status" value="1"/>
</dbReference>